<accession>A0ABD3NV74</accession>
<gene>
    <name evidence="1" type="ORF">ACHAW5_003299</name>
</gene>
<protein>
    <submittedName>
        <fullName evidence="1">Uncharacterized protein</fullName>
    </submittedName>
</protein>
<evidence type="ECO:0000313" key="1">
    <source>
        <dbReference type="EMBL" id="KAL3779291.1"/>
    </source>
</evidence>
<dbReference type="Proteomes" id="UP001530315">
    <property type="component" value="Unassembled WGS sequence"/>
</dbReference>
<name>A0ABD3NV74_9STRA</name>
<comment type="caution">
    <text evidence="1">The sequence shown here is derived from an EMBL/GenBank/DDBJ whole genome shotgun (WGS) entry which is preliminary data.</text>
</comment>
<reference evidence="1 2" key="1">
    <citation type="submission" date="2024-10" db="EMBL/GenBank/DDBJ databases">
        <title>Updated reference genomes for cyclostephanoid diatoms.</title>
        <authorList>
            <person name="Roberts W.R."/>
            <person name="Alverson A.J."/>
        </authorList>
    </citation>
    <scope>NUCLEOTIDE SEQUENCE [LARGE SCALE GENOMIC DNA]</scope>
    <source>
        <strain evidence="1 2">AJA276-08</strain>
    </source>
</reference>
<proteinExistence type="predicted"/>
<keyword evidence="2" id="KW-1185">Reference proteome</keyword>
<dbReference type="AlphaFoldDB" id="A0ABD3NV74"/>
<sequence length="63" mass="6933">MERLSSLVDLLLSGSWEEHINPTQQLVTHHSCDSKANPQPRTSSTACWGPRGALFCHKVFGAV</sequence>
<organism evidence="1 2">
    <name type="scientific">Stephanodiscus triporus</name>
    <dbReference type="NCBI Taxonomy" id="2934178"/>
    <lineage>
        <taxon>Eukaryota</taxon>
        <taxon>Sar</taxon>
        <taxon>Stramenopiles</taxon>
        <taxon>Ochrophyta</taxon>
        <taxon>Bacillariophyta</taxon>
        <taxon>Coscinodiscophyceae</taxon>
        <taxon>Thalassiosirophycidae</taxon>
        <taxon>Stephanodiscales</taxon>
        <taxon>Stephanodiscaceae</taxon>
        <taxon>Stephanodiscus</taxon>
    </lineage>
</organism>
<evidence type="ECO:0000313" key="2">
    <source>
        <dbReference type="Proteomes" id="UP001530315"/>
    </source>
</evidence>
<dbReference type="EMBL" id="JALLAZ020001172">
    <property type="protein sequence ID" value="KAL3779291.1"/>
    <property type="molecule type" value="Genomic_DNA"/>
</dbReference>